<keyword evidence="5" id="KW-1185">Reference proteome</keyword>
<gene>
    <name evidence="4" type="ORF">SAMN05421546_1254</name>
</gene>
<evidence type="ECO:0000313" key="5">
    <source>
        <dbReference type="Proteomes" id="UP000241788"/>
    </source>
</evidence>
<evidence type="ECO:0000259" key="3">
    <source>
        <dbReference type="Pfam" id="PF17782"/>
    </source>
</evidence>
<name>A0A1N6SCY1_9GAMM</name>
<evidence type="ECO:0000256" key="1">
    <source>
        <dbReference type="ARBA" id="ARBA00006525"/>
    </source>
</evidence>
<proteinExistence type="inferred from homology"/>
<sequence>MSISPRHALLRLCLAGGRLGPRRHLLEAHGGDALAVLGAGANAWRDVGLTATQINRLRGRDASADDVEARALRWLDEPGHHLIGWMDADYPPQLRQIASPPLALYVDGDPACLWRPQVAIVGSRNATHGGQDNARLFAHALAEAGIAITSGLAAGIDAAAHLGALAATDGVTIAVVGTGPDRAYPVSHAGLRDQITLCGAVVSEHPPGTAPLRRHFPARNRLVAGLSLATLVVEAAEQSGALISAHMAAEAGREVFALPGSIHNPLARGCHRLLRDGAQLAQSPADLMEALAPHLQSAVNSLRRRLDAPISDPVADIGETQSNPHPLWDALGHDPIPMDALVIRTGLTVAQLSPMLLALELEGRLSVEHGRYARKSA</sequence>
<comment type="similarity">
    <text evidence="1">Belongs to the DprA/Smf family.</text>
</comment>
<protein>
    <submittedName>
        <fullName evidence="4">DNA processing protein</fullName>
    </submittedName>
</protein>
<dbReference type="InterPro" id="IPR003488">
    <property type="entry name" value="DprA"/>
</dbReference>
<dbReference type="EMBL" id="FTLW01000002">
    <property type="protein sequence ID" value="SIQ38899.1"/>
    <property type="molecule type" value="Genomic_DNA"/>
</dbReference>
<accession>A0A1N6SCY1</accession>
<dbReference type="SUPFAM" id="SSF102405">
    <property type="entry name" value="MCP/YpsA-like"/>
    <property type="match status" value="1"/>
</dbReference>
<evidence type="ECO:0000313" key="4">
    <source>
        <dbReference type="EMBL" id="SIQ38899.1"/>
    </source>
</evidence>
<dbReference type="OrthoDB" id="9785707at2"/>
<dbReference type="InterPro" id="IPR036388">
    <property type="entry name" value="WH-like_DNA-bd_sf"/>
</dbReference>
<dbReference type="Gene3D" id="1.10.10.10">
    <property type="entry name" value="Winged helix-like DNA-binding domain superfamily/Winged helix DNA-binding domain"/>
    <property type="match status" value="1"/>
</dbReference>
<feature type="domain" description="DprA winged helix" evidence="3">
    <location>
        <begin position="319"/>
        <end position="370"/>
    </location>
</feature>
<dbReference type="RefSeq" id="WP_076586311.1">
    <property type="nucleotide sequence ID" value="NZ_FTLW01000002.1"/>
</dbReference>
<dbReference type="Pfam" id="PF02481">
    <property type="entry name" value="DNA_processg_A"/>
    <property type="match status" value="1"/>
</dbReference>
<dbReference type="Proteomes" id="UP000241788">
    <property type="component" value="Unassembled WGS sequence"/>
</dbReference>
<dbReference type="InterPro" id="IPR041614">
    <property type="entry name" value="DprA_WH"/>
</dbReference>
<organism evidence="4 5">
    <name type="scientific">Solilutibacter tolerans</name>
    <dbReference type="NCBI Taxonomy" id="1604334"/>
    <lineage>
        <taxon>Bacteria</taxon>
        <taxon>Pseudomonadati</taxon>
        <taxon>Pseudomonadota</taxon>
        <taxon>Gammaproteobacteria</taxon>
        <taxon>Lysobacterales</taxon>
        <taxon>Lysobacteraceae</taxon>
        <taxon>Solilutibacter</taxon>
    </lineage>
</organism>
<dbReference type="PANTHER" id="PTHR43022">
    <property type="entry name" value="PROTEIN SMF"/>
    <property type="match status" value="1"/>
</dbReference>
<dbReference type="PANTHER" id="PTHR43022:SF1">
    <property type="entry name" value="PROTEIN SMF"/>
    <property type="match status" value="1"/>
</dbReference>
<dbReference type="AlphaFoldDB" id="A0A1N6SCY1"/>
<evidence type="ECO:0000259" key="2">
    <source>
        <dbReference type="Pfam" id="PF02481"/>
    </source>
</evidence>
<reference evidence="5" key="1">
    <citation type="submission" date="2017-01" db="EMBL/GenBank/DDBJ databases">
        <authorList>
            <person name="Varghese N."/>
            <person name="Submissions S."/>
        </authorList>
    </citation>
    <scope>NUCLEOTIDE SEQUENCE [LARGE SCALE GENOMIC DNA]</scope>
    <source>
        <strain evidence="5">UM1</strain>
    </source>
</reference>
<dbReference type="InterPro" id="IPR057666">
    <property type="entry name" value="DrpA_SLOG"/>
</dbReference>
<dbReference type="STRING" id="1604334.SAMN05421546_1254"/>
<dbReference type="GO" id="GO:0009294">
    <property type="term" value="P:DNA-mediated transformation"/>
    <property type="evidence" value="ECO:0007669"/>
    <property type="project" value="InterPro"/>
</dbReference>
<feature type="domain" description="Smf/DprA SLOG" evidence="2">
    <location>
        <begin position="82"/>
        <end position="291"/>
    </location>
</feature>
<dbReference type="NCBIfam" id="TIGR00732">
    <property type="entry name" value="dprA"/>
    <property type="match status" value="1"/>
</dbReference>
<dbReference type="Gene3D" id="3.40.50.450">
    <property type="match status" value="1"/>
</dbReference>
<dbReference type="Pfam" id="PF17782">
    <property type="entry name" value="WHD_DprA"/>
    <property type="match status" value="1"/>
</dbReference>